<feature type="transmembrane region" description="Helical" evidence="9">
    <location>
        <begin position="66"/>
        <end position="86"/>
    </location>
</feature>
<dbReference type="CDD" id="cd06582">
    <property type="entry name" value="TM_PBP1_LivH_like"/>
    <property type="match status" value="1"/>
</dbReference>
<dbReference type="InterPro" id="IPR001851">
    <property type="entry name" value="ABC_transp_permease"/>
</dbReference>
<keyword evidence="11" id="KW-1185">Reference proteome</keyword>
<dbReference type="GO" id="GO:0006865">
    <property type="term" value="P:amino acid transport"/>
    <property type="evidence" value="ECO:0007669"/>
    <property type="project" value="UniProtKB-KW"/>
</dbReference>
<feature type="transmembrane region" description="Helical" evidence="9">
    <location>
        <begin position="262"/>
        <end position="278"/>
    </location>
</feature>
<feature type="transmembrane region" description="Helical" evidence="9">
    <location>
        <begin position="188"/>
        <end position="214"/>
    </location>
</feature>
<accession>A0A256FRS2</accession>
<proteinExistence type="inferred from homology"/>
<sequence>MPLETIIIQTIVNGLVIGSLYLLMAVGFTVVFGLMRIANFSHAEFYMVGAFVAYVSVVYLKLPFILVVLLAFTVALILGLFTERFILRSMRGDELSGMIATIGIGMILQSLALVIFGPDPRSMPAITSGALQIGSAVIPNSRILVGVFSISSLIALYFFFHHSRFGRALRAVVQDEEAAQAQGIKTSIYYPLGFGIGVGFAALAGALMAPVFSVSPTIGFGPMVKAFIVVIVGGLGSIPGAALASLLLGLTESFAGTFLKSSYADMFLFGGVILFLVLRPQGFLGEKG</sequence>
<feature type="transmembrane region" description="Helical" evidence="9">
    <location>
        <begin position="6"/>
        <end position="31"/>
    </location>
</feature>
<dbReference type="AlphaFoldDB" id="A0A256FRS2"/>
<evidence type="ECO:0000256" key="9">
    <source>
        <dbReference type="SAM" id="Phobius"/>
    </source>
</evidence>
<evidence type="ECO:0000256" key="5">
    <source>
        <dbReference type="ARBA" id="ARBA00022970"/>
    </source>
</evidence>
<dbReference type="EMBL" id="NNRJ01000033">
    <property type="protein sequence ID" value="OYR17572.1"/>
    <property type="molecule type" value="Genomic_DNA"/>
</dbReference>
<feature type="transmembrane region" description="Helical" evidence="9">
    <location>
        <begin position="137"/>
        <end position="160"/>
    </location>
</feature>
<comment type="similarity">
    <text evidence="8">Belongs to the binding-protein-dependent transport system permease family. LivHM subfamily.</text>
</comment>
<dbReference type="Pfam" id="PF02653">
    <property type="entry name" value="BPD_transp_2"/>
    <property type="match status" value="1"/>
</dbReference>
<organism evidence="10 11">
    <name type="scientific">Brucella thiophenivorans</name>
    <dbReference type="NCBI Taxonomy" id="571255"/>
    <lineage>
        <taxon>Bacteria</taxon>
        <taxon>Pseudomonadati</taxon>
        <taxon>Pseudomonadota</taxon>
        <taxon>Alphaproteobacteria</taxon>
        <taxon>Hyphomicrobiales</taxon>
        <taxon>Brucellaceae</taxon>
        <taxon>Brucella/Ochrobactrum group</taxon>
        <taxon>Brucella</taxon>
    </lineage>
</organism>
<evidence type="ECO:0000256" key="7">
    <source>
        <dbReference type="ARBA" id="ARBA00023136"/>
    </source>
</evidence>
<dbReference type="InterPro" id="IPR052157">
    <property type="entry name" value="BCAA_transport_permease"/>
</dbReference>
<keyword evidence="5" id="KW-0029">Amino-acid transport</keyword>
<evidence type="ECO:0000256" key="4">
    <source>
        <dbReference type="ARBA" id="ARBA00022692"/>
    </source>
</evidence>
<protein>
    <submittedName>
        <fullName evidence="10">Branched-chain amino acid transport system / permease component family protein</fullName>
    </submittedName>
</protein>
<evidence type="ECO:0000256" key="6">
    <source>
        <dbReference type="ARBA" id="ARBA00022989"/>
    </source>
</evidence>
<evidence type="ECO:0000256" key="3">
    <source>
        <dbReference type="ARBA" id="ARBA00022475"/>
    </source>
</evidence>
<keyword evidence="4 9" id="KW-0812">Transmembrane</keyword>
<name>A0A256FRS2_9HYPH</name>
<dbReference type="RefSeq" id="WP_094507522.1">
    <property type="nucleotide sequence ID" value="NZ_JBHEEK010000046.1"/>
</dbReference>
<reference evidence="10 11" key="1">
    <citation type="submission" date="2017-07" db="EMBL/GenBank/DDBJ databases">
        <title>Phylogenetic study on the rhizospheric bacterium Ochrobactrum sp. A44.</title>
        <authorList>
            <person name="Krzyzanowska D.M."/>
            <person name="Ossowicki A."/>
            <person name="Rajewska M."/>
            <person name="Maciag T."/>
            <person name="Kaczynski Z."/>
            <person name="Czerwicka M."/>
            <person name="Jafra S."/>
        </authorList>
    </citation>
    <scope>NUCLEOTIDE SEQUENCE [LARGE SCALE GENOMIC DNA]</scope>
    <source>
        <strain evidence="10 11">DSM 7216</strain>
    </source>
</reference>
<dbReference type="OrthoDB" id="9797267at2"/>
<dbReference type="GO" id="GO:0022857">
    <property type="term" value="F:transmembrane transporter activity"/>
    <property type="evidence" value="ECO:0007669"/>
    <property type="project" value="InterPro"/>
</dbReference>
<gene>
    <name evidence="10" type="ORF">CEV31_4372</name>
</gene>
<dbReference type="Proteomes" id="UP000215590">
    <property type="component" value="Unassembled WGS sequence"/>
</dbReference>
<feature type="transmembrane region" description="Helical" evidence="9">
    <location>
        <begin position="98"/>
        <end position="117"/>
    </location>
</feature>
<keyword evidence="7 9" id="KW-0472">Membrane</keyword>
<evidence type="ECO:0000313" key="11">
    <source>
        <dbReference type="Proteomes" id="UP000215590"/>
    </source>
</evidence>
<dbReference type="PANTHER" id="PTHR11795">
    <property type="entry name" value="BRANCHED-CHAIN AMINO ACID TRANSPORT SYSTEM PERMEASE PROTEIN LIVH"/>
    <property type="match status" value="1"/>
</dbReference>
<keyword evidence="2" id="KW-0813">Transport</keyword>
<evidence type="ECO:0000256" key="8">
    <source>
        <dbReference type="ARBA" id="ARBA00037998"/>
    </source>
</evidence>
<keyword evidence="6 9" id="KW-1133">Transmembrane helix</keyword>
<comment type="caution">
    <text evidence="10">The sequence shown here is derived from an EMBL/GenBank/DDBJ whole genome shotgun (WGS) entry which is preliminary data.</text>
</comment>
<comment type="subcellular location">
    <subcellularLocation>
        <location evidence="1">Cell membrane</location>
        <topology evidence="1">Multi-pass membrane protein</topology>
    </subcellularLocation>
</comment>
<feature type="transmembrane region" description="Helical" evidence="9">
    <location>
        <begin position="226"/>
        <end position="250"/>
    </location>
</feature>
<keyword evidence="3" id="KW-1003">Cell membrane</keyword>
<evidence type="ECO:0000256" key="1">
    <source>
        <dbReference type="ARBA" id="ARBA00004651"/>
    </source>
</evidence>
<dbReference type="PANTHER" id="PTHR11795:SF447">
    <property type="entry name" value="ABC TRANSPORTER PERMEASE PROTEIN"/>
    <property type="match status" value="1"/>
</dbReference>
<dbReference type="GO" id="GO:0005886">
    <property type="term" value="C:plasma membrane"/>
    <property type="evidence" value="ECO:0007669"/>
    <property type="project" value="UniProtKB-SubCell"/>
</dbReference>
<evidence type="ECO:0000256" key="2">
    <source>
        <dbReference type="ARBA" id="ARBA00022448"/>
    </source>
</evidence>
<evidence type="ECO:0000313" key="10">
    <source>
        <dbReference type="EMBL" id="OYR17572.1"/>
    </source>
</evidence>